<organism evidence="2 3">
    <name type="scientific">Dermabacter vaginalis</name>
    <dbReference type="NCBI Taxonomy" id="1630135"/>
    <lineage>
        <taxon>Bacteria</taxon>
        <taxon>Bacillati</taxon>
        <taxon>Actinomycetota</taxon>
        <taxon>Actinomycetes</taxon>
        <taxon>Micrococcales</taxon>
        <taxon>Dermabacteraceae</taxon>
        <taxon>Dermabacter</taxon>
    </lineage>
</organism>
<keyword evidence="1" id="KW-0812">Transmembrane</keyword>
<name>A0A1B0ZJ63_9MICO</name>
<dbReference type="AlphaFoldDB" id="A0A1B0ZJ63"/>
<keyword evidence="1" id="KW-1133">Transmembrane helix</keyword>
<feature type="transmembrane region" description="Helical" evidence="1">
    <location>
        <begin position="68"/>
        <end position="94"/>
    </location>
</feature>
<reference evidence="2 3" key="1">
    <citation type="submission" date="2015-06" db="EMBL/GenBank/DDBJ databases">
        <title>Investigation of pathophysiology for high-risk pregnancy and development of treatment modality based on it.</title>
        <authorList>
            <person name="Kim B.-C."/>
            <person name="Lim S."/>
        </authorList>
    </citation>
    <scope>NUCLEOTIDE SEQUENCE [LARGE SCALE GENOMIC DNA]</scope>
    <source>
        <strain evidence="2 3">AD1-86</strain>
    </source>
</reference>
<keyword evidence="1" id="KW-0472">Membrane</keyword>
<dbReference type="PATRIC" id="fig|1630135.4.peg.1418"/>
<dbReference type="RefSeq" id="WP_144246003.1">
    <property type="nucleotide sequence ID" value="NZ_CP012117.1"/>
</dbReference>
<evidence type="ECO:0000256" key="1">
    <source>
        <dbReference type="SAM" id="Phobius"/>
    </source>
</evidence>
<dbReference type="EMBL" id="CP012117">
    <property type="protein sequence ID" value="ANP27968.1"/>
    <property type="molecule type" value="Genomic_DNA"/>
</dbReference>
<proteinExistence type="predicted"/>
<sequence length="99" mass="10068">MGNWPSAVVLAIDPKVTPNDNLPFISTVRDIVGGVLTLGVVVSVAALVVAAIILVWGKVSKSSMAAQVGTSVLLWVLVGASIIGSASGLIAWAADIKLF</sequence>
<protein>
    <submittedName>
        <fullName evidence="2">Uncharacterized protein</fullName>
    </submittedName>
</protein>
<dbReference type="STRING" id="1630135.DAD186_14180"/>
<evidence type="ECO:0000313" key="2">
    <source>
        <dbReference type="EMBL" id="ANP27968.1"/>
    </source>
</evidence>
<gene>
    <name evidence="2" type="ORF">DAD186_14180</name>
</gene>
<dbReference type="KEGG" id="dva:DAD186_14180"/>
<evidence type="ECO:0000313" key="3">
    <source>
        <dbReference type="Proteomes" id="UP000092596"/>
    </source>
</evidence>
<dbReference type="Proteomes" id="UP000092596">
    <property type="component" value="Chromosome"/>
</dbReference>
<feature type="transmembrane region" description="Helical" evidence="1">
    <location>
        <begin position="31"/>
        <end position="56"/>
    </location>
</feature>
<accession>A0A1B0ZJ63</accession>